<protein>
    <recommendedName>
        <fullName evidence="3">DNA polymerase III subunit gamma/tau</fullName>
    </recommendedName>
</protein>
<evidence type="ECO:0000313" key="2">
    <source>
        <dbReference type="Proteomes" id="UP000078459"/>
    </source>
</evidence>
<accession>A0A179DLH7</accession>
<gene>
    <name evidence="1" type="ORF">A5893_01185</name>
</gene>
<name>A0A179DLH7_9SPHI</name>
<comment type="caution">
    <text evidence="1">The sequence shown here is derived from an EMBL/GenBank/DDBJ whole genome shotgun (WGS) entry which is preliminary data.</text>
</comment>
<reference evidence="1 2" key="2">
    <citation type="submission" date="2016-06" db="EMBL/GenBank/DDBJ databases">
        <title>Pedobacter psychrophilus sp. nov., isolated from Antarctic fragmentary rock.</title>
        <authorList>
            <person name="Svec P."/>
        </authorList>
    </citation>
    <scope>NUCLEOTIDE SEQUENCE [LARGE SCALE GENOMIC DNA]</scope>
    <source>
        <strain evidence="1 2">CCM 8644</strain>
    </source>
</reference>
<dbReference type="RefSeq" id="WP_157687348.1">
    <property type="nucleotide sequence ID" value="NZ_LWHJ01000011.1"/>
</dbReference>
<evidence type="ECO:0000313" key="1">
    <source>
        <dbReference type="EMBL" id="OAQ41758.1"/>
    </source>
</evidence>
<evidence type="ECO:0008006" key="3">
    <source>
        <dbReference type="Google" id="ProtNLM"/>
    </source>
</evidence>
<dbReference type="AlphaFoldDB" id="A0A179DLH7"/>
<proteinExistence type="predicted"/>
<dbReference type="OrthoDB" id="877403at2"/>
<dbReference type="EMBL" id="LWHJ01000011">
    <property type="protein sequence ID" value="OAQ41758.1"/>
    <property type="molecule type" value="Genomic_DNA"/>
</dbReference>
<dbReference type="STRING" id="1826909.A5893_01185"/>
<dbReference type="Proteomes" id="UP000078459">
    <property type="component" value="Unassembled WGS sequence"/>
</dbReference>
<organism evidence="1 2">
    <name type="scientific">Pedobacter psychrophilus</name>
    <dbReference type="NCBI Taxonomy" id="1826909"/>
    <lineage>
        <taxon>Bacteria</taxon>
        <taxon>Pseudomonadati</taxon>
        <taxon>Bacteroidota</taxon>
        <taxon>Sphingobacteriia</taxon>
        <taxon>Sphingobacteriales</taxon>
        <taxon>Sphingobacteriaceae</taxon>
        <taxon>Pedobacter</taxon>
    </lineage>
</organism>
<reference evidence="1 2" key="1">
    <citation type="submission" date="2016-04" db="EMBL/GenBank/DDBJ databases">
        <authorList>
            <person name="Evans L.H."/>
            <person name="Alamgir A."/>
            <person name="Owens N."/>
            <person name="Weber N.D."/>
            <person name="Virtaneva K."/>
            <person name="Barbian K."/>
            <person name="Babar A."/>
            <person name="Rosenke K."/>
        </authorList>
    </citation>
    <scope>NUCLEOTIDE SEQUENCE [LARGE SCALE GENOMIC DNA]</scope>
    <source>
        <strain evidence="1 2">CCM 8644</strain>
    </source>
</reference>
<sequence>MKGQNKMKLSALMDNYTPILKDDFHIELQVESKILVDELLHEKVDLMNHLRTTLKNFQITLETIIVDKPQEKKLYTSKDKYQHLLAKNPKLDDFRKVFNLDLD</sequence>
<keyword evidence="2" id="KW-1185">Reference proteome</keyword>